<organism evidence="7 8">
    <name type="scientific">Armillaria tabescens</name>
    <name type="common">Ringless honey mushroom</name>
    <name type="synonym">Agaricus tabescens</name>
    <dbReference type="NCBI Taxonomy" id="1929756"/>
    <lineage>
        <taxon>Eukaryota</taxon>
        <taxon>Fungi</taxon>
        <taxon>Dikarya</taxon>
        <taxon>Basidiomycota</taxon>
        <taxon>Agaricomycotina</taxon>
        <taxon>Agaricomycetes</taxon>
        <taxon>Agaricomycetidae</taxon>
        <taxon>Agaricales</taxon>
        <taxon>Marasmiineae</taxon>
        <taxon>Physalacriaceae</taxon>
        <taxon>Desarmillaria</taxon>
    </lineage>
</organism>
<dbReference type="EMBL" id="JAUEPS010000021">
    <property type="protein sequence ID" value="KAK0457446.1"/>
    <property type="molecule type" value="Genomic_DNA"/>
</dbReference>
<evidence type="ECO:0000256" key="4">
    <source>
        <dbReference type="ARBA" id="ARBA00023136"/>
    </source>
</evidence>
<proteinExistence type="predicted"/>
<dbReference type="PANTHER" id="PTHR15549">
    <property type="entry name" value="PAIRED IMMUNOGLOBULIN-LIKE TYPE 2 RECEPTOR"/>
    <property type="match status" value="1"/>
</dbReference>
<dbReference type="GeneID" id="85356934"/>
<feature type="signal peptide" evidence="6">
    <location>
        <begin position="1"/>
        <end position="23"/>
    </location>
</feature>
<dbReference type="AlphaFoldDB" id="A0AA39KA84"/>
<keyword evidence="4 5" id="KW-0472">Membrane</keyword>
<keyword evidence="2 5" id="KW-0812">Transmembrane</keyword>
<evidence type="ECO:0000256" key="1">
    <source>
        <dbReference type="ARBA" id="ARBA00004167"/>
    </source>
</evidence>
<reference evidence="7" key="1">
    <citation type="submission" date="2023-06" db="EMBL/GenBank/DDBJ databases">
        <authorList>
            <consortium name="Lawrence Berkeley National Laboratory"/>
            <person name="Ahrendt S."/>
            <person name="Sahu N."/>
            <person name="Indic B."/>
            <person name="Wong-Bajracharya J."/>
            <person name="Merenyi Z."/>
            <person name="Ke H.-M."/>
            <person name="Monk M."/>
            <person name="Kocsube S."/>
            <person name="Drula E."/>
            <person name="Lipzen A."/>
            <person name="Balint B."/>
            <person name="Henrissat B."/>
            <person name="Andreopoulos B."/>
            <person name="Martin F.M."/>
            <person name="Harder C.B."/>
            <person name="Rigling D."/>
            <person name="Ford K.L."/>
            <person name="Foster G.D."/>
            <person name="Pangilinan J."/>
            <person name="Papanicolaou A."/>
            <person name="Barry K."/>
            <person name="LaButti K."/>
            <person name="Viragh M."/>
            <person name="Koriabine M."/>
            <person name="Yan M."/>
            <person name="Riley R."/>
            <person name="Champramary S."/>
            <person name="Plett K.L."/>
            <person name="Tsai I.J."/>
            <person name="Slot J."/>
            <person name="Sipos G."/>
            <person name="Plett J."/>
            <person name="Nagy L.G."/>
            <person name="Grigoriev I.V."/>
        </authorList>
    </citation>
    <scope>NUCLEOTIDE SEQUENCE</scope>
    <source>
        <strain evidence="7">CCBAS 213</strain>
    </source>
</reference>
<evidence type="ECO:0000256" key="5">
    <source>
        <dbReference type="SAM" id="Phobius"/>
    </source>
</evidence>
<protein>
    <recommendedName>
        <fullName evidence="9">Mid2 domain-containing protein</fullName>
    </recommendedName>
</protein>
<dbReference type="GO" id="GO:0071944">
    <property type="term" value="C:cell periphery"/>
    <property type="evidence" value="ECO:0007669"/>
    <property type="project" value="UniProtKB-ARBA"/>
</dbReference>
<evidence type="ECO:0000256" key="6">
    <source>
        <dbReference type="SAM" id="SignalP"/>
    </source>
</evidence>
<dbReference type="InterPro" id="IPR051694">
    <property type="entry name" value="Immunoregulatory_rcpt-like"/>
</dbReference>
<keyword evidence="8" id="KW-1185">Reference proteome</keyword>
<comment type="caution">
    <text evidence="7">The sequence shown here is derived from an EMBL/GenBank/DDBJ whole genome shotgun (WGS) entry which is preliminary data.</text>
</comment>
<gene>
    <name evidence="7" type="ORF">EV420DRAFT_1548294</name>
</gene>
<evidence type="ECO:0000256" key="2">
    <source>
        <dbReference type="ARBA" id="ARBA00022692"/>
    </source>
</evidence>
<dbReference type="Proteomes" id="UP001175211">
    <property type="component" value="Unassembled WGS sequence"/>
</dbReference>
<feature type="chain" id="PRO_5041470500" description="Mid2 domain-containing protein" evidence="6">
    <location>
        <begin position="24"/>
        <end position="319"/>
    </location>
</feature>
<evidence type="ECO:0000313" key="7">
    <source>
        <dbReference type="EMBL" id="KAK0457446.1"/>
    </source>
</evidence>
<keyword evidence="6" id="KW-0732">Signal</keyword>
<sequence length="319" mass="34938">MDALTFLLEILLVLSFMVPYLLAQDHTQCKDSSSDWYTSVVGETPCSTYERLRKLCNSNYVLGSLDPNNPPDTCDDEIAECCCNSISFGLSMLCLTCQQGRGPQGNGIDADTGTYQQYLMQHGSNSFCNPITNKSFTDNIQTAVCNNELKIHDDFYDGVFWNDGAWFYTWTRERMETTNAANANNSFTHCTSTTLNVTSVSESQSTMTSVTDSTATSASSASPSMQGEISKSLSAGAIAGIVVGSTVFIGLIALCFVWLLLHRRRPAVIENSETLSPPFLTESVTEDASVTAHRYGNSLYTLTNESSESQYLGEKVEKI</sequence>
<comment type="subcellular location">
    <subcellularLocation>
        <location evidence="1">Membrane</location>
        <topology evidence="1">Single-pass membrane protein</topology>
    </subcellularLocation>
</comment>
<feature type="transmembrane region" description="Helical" evidence="5">
    <location>
        <begin position="233"/>
        <end position="261"/>
    </location>
</feature>
<accession>A0AA39KA84</accession>
<name>A0AA39KA84_ARMTA</name>
<keyword evidence="3 5" id="KW-1133">Transmembrane helix</keyword>
<evidence type="ECO:0000313" key="8">
    <source>
        <dbReference type="Proteomes" id="UP001175211"/>
    </source>
</evidence>
<evidence type="ECO:0000256" key="3">
    <source>
        <dbReference type="ARBA" id="ARBA00022989"/>
    </source>
</evidence>
<evidence type="ECO:0008006" key="9">
    <source>
        <dbReference type="Google" id="ProtNLM"/>
    </source>
</evidence>
<dbReference type="RefSeq" id="XP_060329758.1">
    <property type="nucleotide sequence ID" value="XM_060473386.1"/>
</dbReference>
<dbReference type="GO" id="GO:0016020">
    <property type="term" value="C:membrane"/>
    <property type="evidence" value="ECO:0007669"/>
    <property type="project" value="UniProtKB-SubCell"/>
</dbReference>
<dbReference type="PANTHER" id="PTHR15549:SF33">
    <property type="entry name" value="MEMBRANE PROTEIN WSC4, PUTATIVE (AFU_ORTHOLOGUE AFUA_5G09020)-RELATED"/>
    <property type="match status" value="1"/>
</dbReference>